<keyword evidence="3" id="KW-1185">Reference proteome</keyword>
<evidence type="ECO:0000313" key="2">
    <source>
        <dbReference type="EMBL" id="MFD1612700.1"/>
    </source>
</evidence>
<evidence type="ECO:0000313" key="3">
    <source>
        <dbReference type="Proteomes" id="UP001597115"/>
    </source>
</evidence>
<dbReference type="Proteomes" id="UP001597115">
    <property type="component" value="Unassembled WGS sequence"/>
</dbReference>
<organism evidence="2 3">
    <name type="scientific">Sphingomonas tabacisoli</name>
    <dbReference type="NCBI Taxonomy" id="2249466"/>
    <lineage>
        <taxon>Bacteria</taxon>
        <taxon>Pseudomonadati</taxon>
        <taxon>Pseudomonadota</taxon>
        <taxon>Alphaproteobacteria</taxon>
        <taxon>Sphingomonadales</taxon>
        <taxon>Sphingomonadaceae</taxon>
        <taxon>Sphingomonas</taxon>
    </lineage>
</organism>
<protein>
    <submittedName>
        <fullName evidence="2">DUF6456 domain-containing protein</fullName>
    </submittedName>
</protein>
<dbReference type="Pfam" id="PF20057">
    <property type="entry name" value="DUF6456"/>
    <property type="match status" value="1"/>
</dbReference>
<dbReference type="EMBL" id="JBHUDY010000001">
    <property type="protein sequence ID" value="MFD1612700.1"/>
    <property type="molecule type" value="Genomic_DNA"/>
</dbReference>
<dbReference type="InterPro" id="IPR045599">
    <property type="entry name" value="DUF6456"/>
</dbReference>
<accession>A0ABW4I4Z0</accession>
<feature type="domain" description="DUF6456" evidence="1">
    <location>
        <begin position="19"/>
        <end position="145"/>
    </location>
</feature>
<sequence>MGRVLVERALKGAGNRSVTVNLAESSLSWLASRGRIGDRQLLAGETLRADWERARLGPSVTMRWDVAPRGPGKSVAPDPTTSQLDAKRRFDAAIAHVGSGLSDVLWRVVCADEGLAEAERGLGWPARAGKLVLGLALDRLADFYRIR</sequence>
<comment type="caution">
    <text evidence="2">The sequence shown here is derived from an EMBL/GenBank/DDBJ whole genome shotgun (WGS) entry which is preliminary data.</text>
</comment>
<reference evidence="3" key="1">
    <citation type="journal article" date="2019" name="Int. J. Syst. Evol. Microbiol.">
        <title>The Global Catalogue of Microorganisms (GCM) 10K type strain sequencing project: providing services to taxonomists for standard genome sequencing and annotation.</title>
        <authorList>
            <consortium name="The Broad Institute Genomics Platform"/>
            <consortium name="The Broad Institute Genome Sequencing Center for Infectious Disease"/>
            <person name="Wu L."/>
            <person name="Ma J."/>
        </authorList>
    </citation>
    <scope>NUCLEOTIDE SEQUENCE [LARGE SCALE GENOMIC DNA]</scope>
    <source>
        <strain evidence="3">CGMCC 1.16275</strain>
    </source>
</reference>
<gene>
    <name evidence="2" type="ORF">ACFSCW_12895</name>
</gene>
<dbReference type="RefSeq" id="WP_380889849.1">
    <property type="nucleotide sequence ID" value="NZ_JBHUDY010000001.1"/>
</dbReference>
<evidence type="ECO:0000259" key="1">
    <source>
        <dbReference type="Pfam" id="PF20057"/>
    </source>
</evidence>
<name>A0ABW4I4Z0_9SPHN</name>
<proteinExistence type="predicted"/>